<dbReference type="Pfam" id="PF03099">
    <property type="entry name" value="BPL_LplA_LipB"/>
    <property type="match status" value="1"/>
</dbReference>
<name>A0A7C8FT32_9ACTN</name>
<dbReference type="InterPro" id="IPR004143">
    <property type="entry name" value="BPL_LPL_catalytic"/>
</dbReference>
<dbReference type="GO" id="GO:0005737">
    <property type="term" value="C:cytoplasm"/>
    <property type="evidence" value="ECO:0007669"/>
    <property type="project" value="TreeGrafter"/>
</dbReference>
<keyword evidence="1 3" id="KW-0436">Ligase</keyword>
<dbReference type="PROSITE" id="PS51733">
    <property type="entry name" value="BPL_LPL_CATALYTIC"/>
    <property type="match status" value="1"/>
</dbReference>
<organism evidence="3 4">
    <name type="scientific">Adlercreutzia muris</name>
    <dbReference type="NCBI Taxonomy" id="1796610"/>
    <lineage>
        <taxon>Bacteria</taxon>
        <taxon>Bacillati</taxon>
        <taxon>Actinomycetota</taxon>
        <taxon>Coriobacteriia</taxon>
        <taxon>Eggerthellales</taxon>
        <taxon>Eggerthellaceae</taxon>
        <taxon>Adlercreutzia</taxon>
    </lineage>
</organism>
<proteinExistence type="predicted"/>
<dbReference type="Proteomes" id="UP000479639">
    <property type="component" value="Unassembled WGS sequence"/>
</dbReference>
<dbReference type="CDD" id="cd16442">
    <property type="entry name" value="BPL"/>
    <property type="match status" value="1"/>
</dbReference>
<dbReference type="RefSeq" id="WP_151430398.1">
    <property type="nucleotide sequence ID" value="NZ_JANJZI010000002.1"/>
</dbReference>
<comment type="caution">
    <text evidence="3">The sequence shown here is derived from an EMBL/GenBank/DDBJ whole genome shotgun (WGS) entry which is preliminary data.</text>
</comment>
<dbReference type="Gene3D" id="3.30.930.10">
    <property type="entry name" value="Bira Bifunctional Protein, Domain 2"/>
    <property type="match status" value="1"/>
</dbReference>
<accession>A0A7C8FT32</accession>
<dbReference type="SUPFAM" id="SSF55681">
    <property type="entry name" value="Class II aaRS and biotin synthetases"/>
    <property type="match status" value="1"/>
</dbReference>
<dbReference type="InterPro" id="IPR045864">
    <property type="entry name" value="aa-tRNA-synth_II/BPL/LPL"/>
</dbReference>
<dbReference type="NCBIfam" id="TIGR00121">
    <property type="entry name" value="birA_ligase"/>
    <property type="match status" value="1"/>
</dbReference>
<feature type="domain" description="BPL/LPL catalytic" evidence="2">
    <location>
        <begin position="4"/>
        <end position="200"/>
    </location>
</feature>
<evidence type="ECO:0000313" key="4">
    <source>
        <dbReference type="Proteomes" id="UP000479639"/>
    </source>
</evidence>
<reference evidence="3 4" key="1">
    <citation type="submission" date="2019-09" db="EMBL/GenBank/DDBJ databases">
        <title>Whole genome shotgun sequencing (WGS) of Ellagibacter isourolithinifaciens DSM 104140(T) and Adlercreutzia muris DSM 29508(T).</title>
        <authorList>
            <person name="Stoll D.A."/>
            <person name="Danylec N."/>
            <person name="Huch M."/>
        </authorList>
    </citation>
    <scope>NUCLEOTIDE SEQUENCE [LARGE SCALE GENOMIC DNA]</scope>
    <source>
        <strain evidence="3 4">DSM 29508</strain>
    </source>
</reference>
<evidence type="ECO:0000256" key="1">
    <source>
        <dbReference type="ARBA" id="ARBA00022598"/>
    </source>
</evidence>
<evidence type="ECO:0000313" key="3">
    <source>
        <dbReference type="EMBL" id="KAB1648658.1"/>
    </source>
</evidence>
<dbReference type="AlphaFoldDB" id="A0A7C8FT32"/>
<protein>
    <submittedName>
        <fullName evidence="3">Biotin--[acetyl-CoA-carboxylase] ligase</fullName>
        <ecNumber evidence="3">6.3.4.15</ecNumber>
    </submittedName>
</protein>
<sequence>MISCQAIAAELRLGHPWAIRSFDEVGSTMTEISRAAEEGAPPFTVAVAESQTAGTGRHDRPWASAAGDGLWMTALLRPSLPADRAPWFTLGAAVAVADGLLSLGFPVGIKWPNDVLVADGPLFRRKLCGIRAEMAVAEDGSLAWVSIGIGLNVHQAAFEGELASVAASLRMVAAAGGVEGAGDCAASGEHSGAAFGNVATAGRCGAAGAGGAAGEPSRAQCAGAILNRLERVDRSFAEEGFGPVRSRWLDLALGLNREATVRDIEGEQTGIVRGMDEEGHLLLERPGDDAPFPIVAGDLVFAV</sequence>
<dbReference type="GO" id="GO:0004077">
    <property type="term" value="F:biotin--[biotin carboxyl-carrier protein] ligase activity"/>
    <property type="evidence" value="ECO:0007669"/>
    <property type="project" value="UniProtKB-EC"/>
</dbReference>
<gene>
    <name evidence="3" type="ORF">F8D48_05790</name>
</gene>
<evidence type="ECO:0000259" key="2">
    <source>
        <dbReference type="PROSITE" id="PS51733"/>
    </source>
</evidence>
<dbReference type="InterPro" id="IPR004408">
    <property type="entry name" value="Biotin_CoA_COase_ligase"/>
</dbReference>
<keyword evidence="4" id="KW-1185">Reference proteome</keyword>
<dbReference type="EMBL" id="WAJS01000014">
    <property type="protein sequence ID" value="KAB1648658.1"/>
    <property type="molecule type" value="Genomic_DNA"/>
</dbReference>
<dbReference type="EC" id="6.3.4.15" evidence="3"/>
<dbReference type="PANTHER" id="PTHR12835">
    <property type="entry name" value="BIOTIN PROTEIN LIGASE"/>
    <property type="match status" value="1"/>
</dbReference>
<dbReference type="PANTHER" id="PTHR12835:SF5">
    <property type="entry name" value="BIOTIN--PROTEIN LIGASE"/>
    <property type="match status" value="1"/>
</dbReference>